<dbReference type="InterPro" id="IPR039564">
    <property type="entry name" value="Peptidase_C39-like"/>
</dbReference>
<accession>A0A174AQA0</accession>
<evidence type="ECO:0000256" key="1">
    <source>
        <dbReference type="SAM" id="Phobius"/>
    </source>
</evidence>
<protein>
    <recommendedName>
        <fullName evidence="2">Peptidase C39-like domain-containing protein</fullName>
    </recommendedName>
</protein>
<sequence>MNDYQSGSGGKGIRVAAAAANIARGAAYGGVYGAAAEAAKSFLPELIKLGVILLFVVVLFPLFAFVSLPNILFGFNSSTDQEIIEFTDSAQELTQIYDRATSRTPSILERLVNTILPGFRLPDGSAQYDSYSVTENLGNLNQYWLVAIGSTKYKQDLTAMDEAAVDDLIYGKLDYSTSLIDRVLNITVWDMTPEAYMEKLGFTDEEKEWASLLYSVLADDQSVSYDDTDGDGYYNTDYGDVTFEHQDTPVVYYNQTDARWGNKLYGKTGTIGAEGCGPTALAIVVATLVDSSVTPYDVAKWSAETGHRCEGNGSYHSLIPDGGAHYGLTVTGIGNNSTKLVEALQDGKLVIALMSKGHFTNGGHFIVLRGITEDGKILVADPASVKKSNQEWELGIVVNEARRGAAAGGPFWVFS</sequence>
<dbReference type="EMBL" id="CYZT01000025">
    <property type="protein sequence ID" value="CUN90627.1"/>
    <property type="molecule type" value="Genomic_DNA"/>
</dbReference>
<name>A0A174AQA0_FLAPL</name>
<organism evidence="3 4">
    <name type="scientific">Flavonifractor plautii</name>
    <name type="common">Fusobacterium plautii</name>
    <dbReference type="NCBI Taxonomy" id="292800"/>
    <lineage>
        <taxon>Bacteria</taxon>
        <taxon>Bacillati</taxon>
        <taxon>Bacillota</taxon>
        <taxon>Clostridia</taxon>
        <taxon>Eubacteriales</taxon>
        <taxon>Oscillospiraceae</taxon>
        <taxon>Flavonifractor</taxon>
    </lineage>
</organism>
<proteinExistence type="predicted"/>
<keyword evidence="1" id="KW-0472">Membrane</keyword>
<gene>
    <name evidence="3" type="ORF">ERS852411_00667</name>
</gene>
<evidence type="ECO:0000259" key="2">
    <source>
        <dbReference type="Pfam" id="PF13529"/>
    </source>
</evidence>
<reference evidence="3 4" key="1">
    <citation type="submission" date="2015-09" db="EMBL/GenBank/DDBJ databases">
        <authorList>
            <consortium name="Pathogen Informatics"/>
        </authorList>
    </citation>
    <scope>NUCLEOTIDE SEQUENCE [LARGE SCALE GENOMIC DNA]</scope>
    <source>
        <strain evidence="3 4">2789STDY5608854</strain>
    </source>
</reference>
<dbReference type="Pfam" id="PF13529">
    <property type="entry name" value="Peptidase_C39_2"/>
    <property type="match status" value="1"/>
</dbReference>
<dbReference type="AlphaFoldDB" id="A0A174AQA0"/>
<evidence type="ECO:0000313" key="4">
    <source>
        <dbReference type="Proteomes" id="UP000095746"/>
    </source>
</evidence>
<dbReference type="Gene3D" id="3.90.70.10">
    <property type="entry name" value="Cysteine proteinases"/>
    <property type="match status" value="1"/>
</dbReference>
<keyword evidence="1" id="KW-1133">Transmembrane helix</keyword>
<feature type="transmembrane region" description="Helical" evidence="1">
    <location>
        <begin position="49"/>
        <end position="68"/>
    </location>
</feature>
<evidence type="ECO:0000313" key="3">
    <source>
        <dbReference type="EMBL" id="CUN90627.1"/>
    </source>
</evidence>
<dbReference type="Proteomes" id="UP000095746">
    <property type="component" value="Unassembled WGS sequence"/>
</dbReference>
<feature type="domain" description="Peptidase C39-like" evidence="2">
    <location>
        <begin position="250"/>
        <end position="383"/>
    </location>
</feature>
<keyword evidence="1" id="KW-0812">Transmembrane</keyword>